<dbReference type="RefSeq" id="WP_386718950.1">
    <property type="nucleotide sequence ID" value="NZ_JBHRSZ010000004.1"/>
</dbReference>
<evidence type="ECO:0000256" key="1">
    <source>
        <dbReference type="SAM" id="MobiDB-lite"/>
    </source>
</evidence>
<organism evidence="3 4">
    <name type="scientific">Litoribrevibacter euphylliae</name>
    <dbReference type="NCBI Taxonomy" id="1834034"/>
    <lineage>
        <taxon>Bacteria</taxon>
        <taxon>Pseudomonadati</taxon>
        <taxon>Pseudomonadota</taxon>
        <taxon>Gammaproteobacteria</taxon>
        <taxon>Oceanospirillales</taxon>
        <taxon>Oceanospirillaceae</taxon>
        <taxon>Litoribrevibacter</taxon>
    </lineage>
</organism>
<feature type="compositionally biased region" description="Basic and acidic residues" evidence="1">
    <location>
        <begin position="49"/>
        <end position="69"/>
    </location>
</feature>
<accession>A0ABV7HH27</accession>
<feature type="transmembrane region" description="Helical" evidence="2">
    <location>
        <begin position="7"/>
        <end position="28"/>
    </location>
</feature>
<dbReference type="Proteomes" id="UP001595476">
    <property type="component" value="Unassembled WGS sequence"/>
</dbReference>
<evidence type="ECO:0000313" key="3">
    <source>
        <dbReference type="EMBL" id="MFC3150997.1"/>
    </source>
</evidence>
<feature type="transmembrane region" description="Helical" evidence="2">
    <location>
        <begin position="228"/>
        <end position="247"/>
    </location>
</feature>
<dbReference type="Pfam" id="PF09490">
    <property type="entry name" value="CbtA"/>
    <property type="match status" value="1"/>
</dbReference>
<sequence length="263" mass="28088">MLFRRIILNALLVGVVASFVFSLLQVYVVNPIIFASETYEVPEEAAPVADHHHGEEAAGHSHSHHHDEEAWAPEDGIERTAYTMSANVFAGIGYAAILLAVMSQLSLQGLTRVSVLKGVAWGLGGFIVFFGAPAIGIPPEIPGIEAAPVEHRQLWWMLAAGAVAVGLLVLAFAPLKFKALGLVAIAIPYLVSAPHPEGPAFSHPDPAAVVALTDLHQQFIVTTSVSNLLFWLVMGVMSAWVLNRWVLTPSVLKGLGQDETANA</sequence>
<dbReference type="InterPro" id="IPR012666">
    <property type="entry name" value="CbtA_put"/>
</dbReference>
<keyword evidence="2" id="KW-1133">Transmembrane helix</keyword>
<keyword evidence="2" id="KW-0812">Transmembrane</keyword>
<gene>
    <name evidence="3" type="ORF">ACFOEK_08155</name>
</gene>
<feature type="transmembrane region" description="Helical" evidence="2">
    <location>
        <begin position="154"/>
        <end position="172"/>
    </location>
</feature>
<keyword evidence="4" id="KW-1185">Reference proteome</keyword>
<evidence type="ECO:0000313" key="4">
    <source>
        <dbReference type="Proteomes" id="UP001595476"/>
    </source>
</evidence>
<protein>
    <submittedName>
        <fullName evidence="3">CbtA family protein</fullName>
    </submittedName>
</protein>
<dbReference type="NCBIfam" id="TIGR02458">
    <property type="entry name" value="CbtA"/>
    <property type="match status" value="1"/>
</dbReference>
<feature type="transmembrane region" description="Helical" evidence="2">
    <location>
        <begin position="81"/>
        <end position="102"/>
    </location>
</feature>
<dbReference type="EMBL" id="JBHRSZ010000004">
    <property type="protein sequence ID" value="MFC3150997.1"/>
    <property type="molecule type" value="Genomic_DNA"/>
</dbReference>
<feature type="region of interest" description="Disordered" evidence="1">
    <location>
        <begin position="45"/>
        <end position="70"/>
    </location>
</feature>
<comment type="caution">
    <text evidence="3">The sequence shown here is derived from an EMBL/GenBank/DDBJ whole genome shotgun (WGS) entry which is preliminary data.</text>
</comment>
<proteinExistence type="predicted"/>
<feature type="transmembrane region" description="Helical" evidence="2">
    <location>
        <begin position="114"/>
        <end position="134"/>
    </location>
</feature>
<name>A0ABV7HH27_9GAMM</name>
<evidence type="ECO:0000256" key="2">
    <source>
        <dbReference type="SAM" id="Phobius"/>
    </source>
</evidence>
<keyword evidence="2" id="KW-0472">Membrane</keyword>
<reference evidence="4" key="1">
    <citation type="journal article" date="2019" name="Int. J. Syst. Evol. Microbiol.">
        <title>The Global Catalogue of Microorganisms (GCM) 10K type strain sequencing project: providing services to taxonomists for standard genome sequencing and annotation.</title>
        <authorList>
            <consortium name="The Broad Institute Genomics Platform"/>
            <consortium name="The Broad Institute Genome Sequencing Center for Infectious Disease"/>
            <person name="Wu L."/>
            <person name="Ma J."/>
        </authorList>
    </citation>
    <scope>NUCLEOTIDE SEQUENCE [LARGE SCALE GENOMIC DNA]</scope>
    <source>
        <strain evidence="4">KCTC 52438</strain>
    </source>
</reference>
<feature type="transmembrane region" description="Helical" evidence="2">
    <location>
        <begin position="179"/>
        <end position="196"/>
    </location>
</feature>